<organism evidence="1 2">
    <name type="scientific">Entomophthora muscae</name>
    <dbReference type="NCBI Taxonomy" id="34485"/>
    <lineage>
        <taxon>Eukaryota</taxon>
        <taxon>Fungi</taxon>
        <taxon>Fungi incertae sedis</taxon>
        <taxon>Zoopagomycota</taxon>
        <taxon>Entomophthoromycotina</taxon>
        <taxon>Entomophthoromycetes</taxon>
        <taxon>Entomophthorales</taxon>
        <taxon>Entomophthoraceae</taxon>
        <taxon>Entomophthora</taxon>
    </lineage>
</organism>
<name>A0ACC2SC71_9FUNG</name>
<evidence type="ECO:0000313" key="2">
    <source>
        <dbReference type="Proteomes" id="UP001165960"/>
    </source>
</evidence>
<gene>
    <name evidence="1" type="ORF">DSO57_1036410</name>
</gene>
<protein>
    <submittedName>
        <fullName evidence="1">Uncharacterized protein</fullName>
    </submittedName>
</protein>
<reference evidence="1" key="1">
    <citation type="submission" date="2022-04" db="EMBL/GenBank/DDBJ databases">
        <title>Genome of the entomopathogenic fungus Entomophthora muscae.</title>
        <authorList>
            <person name="Elya C."/>
            <person name="Lovett B.R."/>
            <person name="Lee E."/>
            <person name="Macias A.M."/>
            <person name="Hajek A.E."/>
            <person name="De Bivort B.L."/>
            <person name="Kasson M.T."/>
            <person name="De Fine Licht H.H."/>
            <person name="Stajich J.E."/>
        </authorList>
    </citation>
    <scope>NUCLEOTIDE SEQUENCE</scope>
    <source>
        <strain evidence="1">Berkeley</strain>
    </source>
</reference>
<dbReference type="EMBL" id="QTSX02005320">
    <property type="protein sequence ID" value="KAJ9059930.1"/>
    <property type="molecule type" value="Genomic_DNA"/>
</dbReference>
<keyword evidence="2" id="KW-1185">Reference proteome</keyword>
<proteinExistence type="predicted"/>
<sequence>MVHAQIDIWVIPLVFFLLPRATEAIYTCTFSILCQELALLPPANDDESKKTPPHTRANPPASDKDQVTLDSEEKERLRALGPCVCNMDFEPAQFNAFKQFFSGEVQGFHFHFCQAVACNVQAHAELSRLSWRDTLDTCRFVLAQFSALAFLKPEHTAMGFEVLSKNPYIVKHPEFKPFLK</sequence>
<accession>A0ACC2SC71</accession>
<dbReference type="Proteomes" id="UP001165960">
    <property type="component" value="Unassembled WGS sequence"/>
</dbReference>
<evidence type="ECO:0000313" key="1">
    <source>
        <dbReference type="EMBL" id="KAJ9059930.1"/>
    </source>
</evidence>
<comment type="caution">
    <text evidence="1">The sequence shown here is derived from an EMBL/GenBank/DDBJ whole genome shotgun (WGS) entry which is preliminary data.</text>
</comment>